<dbReference type="Gene3D" id="2.40.70.10">
    <property type="entry name" value="Acid Proteases"/>
    <property type="match status" value="1"/>
</dbReference>
<name>A0A4Y2IYJ2_ARAVE</name>
<organism evidence="1 2">
    <name type="scientific">Araneus ventricosus</name>
    <name type="common">Orbweaver spider</name>
    <name type="synonym">Epeira ventricosa</name>
    <dbReference type="NCBI Taxonomy" id="182803"/>
    <lineage>
        <taxon>Eukaryota</taxon>
        <taxon>Metazoa</taxon>
        <taxon>Ecdysozoa</taxon>
        <taxon>Arthropoda</taxon>
        <taxon>Chelicerata</taxon>
        <taxon>Arachnida</taxon>
        <taxon>Araneae</taxon>
        <taxon>Araneomorphae</taxon>
        <taxon>Entelegynae</taxon>
        <taxon>Araneoidea</taxon>
        <taxon>Araneidae</taxon>
        <taxon>Araneus</taxon>
    </lineage>
</organism>
<reference evidence="1 2" key="1">
    <citation type="journal article" date="2019" name="Sci. Rep.">
        <title>Orb-weaving spider Araneus ventricosus genome elucidates the spidroin gene catalogue.</title>
        <authorList>
            <person name="Kono N."/>
            <person name="Nakamura H."/>
            <person name="Ohtoshi R."/>
            <person name="Moran D.A.P."/>
            <person name="Shinohara A."/>
            <person name="Yoshida Y."/>
            <person name="Fujiwara M."/>
            <person name="Mori M."/>
            <person name="Tomita M."/>
            <person name="Arakawa K."/>
        </authorList>
    </citation>
    <scope>NUCLEOTIDE SEQUENCE [LARGE SCALE GENOMIC DNA]</scope>
</reference>
<dbReference type="InterPro" id="IPR021109">
    <property type="entry name" value="Peptidase_aspartic_dom_sf"/>
</dbReference>
<keyword evidence="2" id="KW-1185">Reference proteome</keyword>
<dbReference type="CDD" id="cd00303">
    <property type="entry name" value="retropepsin_like"/>
    <property type="match status" value="1"/>
</dbReference>
<dbReference type="AlphaFoldDB" id="A0A4Y2IYJ2"/>
<evidence type="ECO:0000313" key="2">
    <source>
        <dbReference type="Proteomes" id="UP000499080"/>
    </source>
</evidence>
<dbReference type="EMBL" id="BGPR01003042">
    <property type="protein sequence ID" value="GBM82907.1"/>
    <property type="molecule type" value="Genomic_DNA"/>
</dbReference>
<proteinExistence type="predicted"/>
<dbReference type="Proteomes" id="UP000499080">
    <property type="component" value="Unassembled WGS sequence"/>
</dbReference>
<comment type="caution">
    <text evidence="1">The sequence shown here is derived from an EMBL/GenBank/DDBJ whole genome shotgun (WGS) entry which is preliminary data.</text>
</comment>
<sequence length="219" mass="23962">MFPLHNSTVFKVANGSYVLPKGKCTLHIGICGRIHPFEFVVLPECSCDVILGWNFLQASGALIDCGRSQLTLDDAEAAPEKEFTKPLRLCAMTDYEIPAYSIMKISVQNPGSEDTMDMIINGSKPLAYKKEIFLPATLVTLSRGKTEIWVVNGQSTAKVIPQGMCVAHAEPLYPDSIAVISEASSSVTKFAESKQSTEFSQMIASDLNNDQERRLLAVL</sequence>
<accession>A0A4Y2IYJ2</accession>
<evidence type="ECO:0000313" key="1">
    <source>
        <dbReference type="EMBL" id="GBM82907.1"/>
    </source>
</evidence>
<gene>
    <name evidence="1" type="ORF">AVEN_230474_1</name>
</gene>
<dbReference type="OrthoDB" id="10056424at2759"/>
<protein>
    <submittedName>
        <fullName evidence="1">Uncharacterized protein</fullName>
    </submittedName>
</protein>